<organism evidence="3 4">
    <name type="scientific">Durusdinium trenchii</name>
    <dbReference type="NCBI Taxonomy" id="1381693"/>
    <lineage>
        <taxon>Eukaryota</taxon>
        <taxon>Sar</taxon>
        <taxon>Alveolata</taxon>
        <taxon>Dinophyceae</taxon>
        <taxon>Suessiales</taxon>
        <taxon>Symbiodiniaceae</taxon>
        <taxon>Durusdinium</taxon>
    </lineage>
</organism>
<dbReference type="Proteomes" id="UP001642484">
    <property type="component" value="Unassembled WGS sequence"/>
</dbReference>
<protein>
    <submittedName>
        <fullName evidence="3">Uncharacterized protein</fullName>
    </submittedName>
</protein>
<keyword evidence="1" id="KW-0175">Coiled coil</keyword>
<keyword evidence="4" id="KW-1185">Reference proteome</keyword>
<accession>A0ABP0LKC5</accession>
<proteinExistence type="predicted"/>
<feature type="coiled-coil region" evidence="1">
    <location>
        <begin position="164"/>
        <end position="259"/>
    </location>
</feature>
<reference evidence="3 4" key="1">
    <citation type="submission" date="2024-02" db="EMBL/GenBank/DDBJ databases">
        <authorList>
            <person name="Chen Y."/>
            <person name="Shah S."/>
            <person name="Dougan E. K."/>
            <person name="Thang M."/>
            <person name="Chan C."/>
        </authorList>
    </citation>
    <scope>NUCLEOTIDE SEQUENCE [LARGE SCALE GENOMIC DNA]</scope>
</reference>
<feature type="region of interest" description="Disordered" evidence="2">
    <location>
        <begin position="119"/>
        <end position="142"/>
    </location>
</feature>
<name>A0ABP0LKC5_9DINO</name>
<evidence type="ECO:0000256" key="1">
    <source>
        <dbReference type="SAM" id="Coils"/>
    </source>
</evidence>
<evidence type="ECO:0000313" key="3">
    <source>
        <dbReference type="EMBL" id="CAK9039631.1"/>
    </source>
</evidence>
<evidence type="ECO:0000256" key="2">
    <source>
        <dbReference type="SAM" id="MobiDB-lite"/>
    </source>
</evidence>
<sequence length="406" mass="45106">MASGLAGKVRRARESDEFDLSGYDQARCQELAKDAFSEPFPLKEMVRISFVVGGGKLVRQKYSDDLPKHMVNALSAVGFQEDNSATVEPSSAGKFKYHHDTNKNLKFVHVFPKLMEEAATAARPEGEEEAAEAPRGAPKTPEELLLQSDEADFTRYLQTHLVTYAQKQKLLELLKHRIAALEEIEGKMSRLEKMTSEEEQLFEAVGAEELREKVKQTRSELQNMVDAKRLTSAEKSDFLEQLESKIALTKEELSKAEADGKSKKAQALSEHLEVMHSTRSSIKSAEPAPLPPLKHGEQIRKLRLKLAELAQLEKDKRGNYSLDELKRLGERPELQEAVEELERRAKGWLESDEVFEERLQANLRLGGKAKAAPRATGGYSTVTGGAKPAKAKAKAPGTRNAFGALG</sequence>
<dbReference type="EMBL" id="CAXAMN010013002">
    <property type="protein sequence ID" value="CAK9039631.1"/>
    <property type="molecule type" value="Genomic_DNA"/>
</dbReference>
<gene>
    <name evidence="3" type="ORF">CCMP2556_LOCUS21456</name>
</gene>
<evidence type="ECO:0000313" key="4">
    <source>
        <dbReference type="Proteomes" id="UP001642484"/>
    </source>
</evidence>
<feature type="region of interest" description="Disordered" evidence="2">
    <location>
        <begin position="367"/>
        <end position="406"/>
    </location>
</feature>
<comment type="caution">
    <text evidence="3">The sequence shown here is derived from an EMBL/GenBank/DDBJ whole genome shotgun (WGS) entry which is preliminary data.</text>
</comment>